<reference evidence="5 9" key="2">
    <citation type="journal article" date="2010" name="Virology">
        <title>Complete genomic sequence and an infectious BAC clone of feline herpesvirus-1 (FHV-1).</title>
        <authorList>
            <person name="Tai S.H."/>
            <person name="Niikura M."/>
            <person name="Cheng H.H."/>
            <person name="Kruger J.M."/>
            <person name="Wise A.G."/>
            <person name="Maes R.K."/>
        </authorList>
    </citation>
    <scope>NUCLEOTIDE SEQUENCE [LARGE SCALE GENOMIC DNA]</scope>
    <source>
        <strain evidence="5">C-27</strain>
    </source>
</reference>
<organism evidence="5 9">
    <name type="scientific">Feline herpesvirus 1</name>
    <name type="common">FeHV-1</name>
    <name type="synonym">Feline viral rhinotracheitis virus</name>
    <dbReference type="NCBI Taxonomy" id="10334"/>
    <lineage>
        <taxon>Viruses</taxon>
        <taxon>Duplodnaviria</taxon>
        <taxon>Heunggongvirae</taxon>
        <taxon>Peploviricota</taxon>
        <taxon>Herviviricetes</taxon>
        <taxon>Herpesvirales</taxon>
        <taxon>Orthoherpesviridae</taxon>
        <taxon>Alphaherpesvirinae</taxon>
        <taxon>Varicellovirus</taxon>
        <taxon>Varicellovirus felidalpha1</taxon>
    </lineage>
</organism>
<evidence type="ECO:0000256" key="1">
    <source>
        <dbReference type="ARBA" id="ARBA00022562"/>
    </source>
</evidence>
<reference evidence="5" key="1">
    <citation type="submission" date="2009-12" db="EMBL/GenBank/DDBJ databases">
        <authorList>
            <person name="Tai S.-H."/>
            <person name="Niikura M."/>
            <person name="Cheng H.H."/>
            <person name="Kruger J.M."/>
            <person name="Wise A.G."/>
            <person name="Maes R.K."/>
        </authorList>
    </citation>
    <scope>NUCLEOTIDE SEQUENCE</scope>
    <source>
        <strain evidence="5">C-27</strain>
    </source>
</reference>
<protein>
    <submittedName>
        <fullName evidence="5">Single-stranded DNA-binding protein</fullName>
    </submittedName>
</protein>
<gene>
    <name evidence="5" type="primary">UL29</name>
</gene>
<dbReference type="Gene3D" id="1.20.190.40">
    <property type="entry name" value="Viral ssDNA binding protein, head domain"/>
    <property type="match status" value="2"/>
</dbReference>
<keyword evidence="3 5" id="KW-0238">DNA-binding</keyword>
<dbReference type="EMBL" id="MH027345">
    <property type="protein sequence ID" value="AVR53456.1"/>
    <property type="molecule type" value="mRNA"/>
</dbReference>
<dbReference type="SUPFAM" id="SSF118208">
    <property type="entry name" value="Viral ssDNA binding protein"/>
    <property type="match status" value="1"/>
</dbReference>
<dbReference type="GO" id="GO:0042025">
    <property type="term" value="C:host cell nucleus"/>
    <property type="evidence" value="ECO:0007669"/>
    <property type="project" value="InterPro"/>
</dbReference>
<keyword evidence="1" id="KW-1048">Host nucleus</keyword>
<evidence type="ECO:0000313" key="6">
    <source>
        <dbReference type="EMBL" id="ANG65539.1"/>
    </source>
</evidence>
<name>D1FXV3_FHV1</name>
<dbReference type="Pfam" id="PF00747">
    <property type="entry name" value="Viral_DNA_bp"/>
    <property type="match status" value="1"/>
</dbReference>
<dbReference type="GO" id="GO:0006260">
    <property type="term" value="P:DNA replication"/>
    <property type="evidence" value="ECO:0007669"/>
    <property type="project" value="UniProtKB-KW"/>
</dbReference>
<accession>D1FXV3</accession>
<evidence type="ECO:0000256" key="3">
    <source>
        <dbReference type="ARBA" id="ARBA00023125"/>
    </source>
</evidence>
<dbReference type="InterPro" id="IPR043031">
    <property type="entry name" value="Viral_ssDBP_head"/>
</dbReference>
<dbReference type="Proteomes" id="UP000149016">
    <property type="component" value="Segment"/>
</dbReference>
<evidence type="ECO:0000256" key="4">
    <source>
        <dbReference type="SAM" id="MobiDB-lite"/>
    </source>
</evidence>
<feature type="compositionally biased region" description="Polar residues" evidence="4">
    <location>
        <begin position="288"/>
        <end position="298"/>
    </location>
</feature>
<dbReference type="OrthoDB" id="176at10239"/>
<keyword evidence="9" id="KW-1185">Reference proteome</keyword>
<evidence type="ECO:0000313" key="7">
    <source>
        <dbReference type="EMBL" id="AVR53456.1"/>
    </source>
</evidence>
<evidence type="ECO:0000256" key="2">
    <source>
        <dbReference type="ARBA" id="ARBA00022705"/>
    </source>
</evidence>
<dbReference type="Gene3D" id="1.10.150.560">
    <property type="match status" value="1"/>
</dbReference>
<dbReference type="EMBL" id="FJ478159">
    <property type="protein sequence ID" value="ACT88329.1"/>
    <property type="molecule type" value="Genomic_DNA"/>
</dbReference>
<dbReference type="InterPro" id="IPR000635">
    <property type="entry name" value="Viral_ssDNA-bd"/>
</dbReference>
<feature type="region of interest" description="Disordered" evidence="4">
    <location>
        <begin position="288"/>
        <end position="310"/>
    </location>
</feature>
<organismHost>
    <name type="scientific">Felidae</name>
    <name type="common">cat family</name>
    <dbReference type="NCBI Taxonomy" id="9681"/>
</organismHost>
<dbReference type="InterPro" id="IPR035989">
    <property type="entry name" value="DBP_sf"/>
</dbReference>
<dbReference type="GO" id="GO:0003697">
    <property type="term" value="F:single-stranded DNA binding"/>
    <property type="evidence" value="ECO:0007669"/>
    <property type="project" value="InterPro"/>
</dbReference>
<dbReference type="Proteomes" id="UP000098246">
    <property type="component" value="Segment"/>
</dbReference>
<evidence type="ECO:0000313" key="5">
    <source>
        <dbReference type="EMBL" id="ACT88329.1"/>
    </source>
</evidence>
<dbReference type="KEGG" id="vg:8658558"/>
<reference evidence="7" key="4">
    <citation type="submission" date="2018-03" db="EMBL/GenBank/DDBJ databases">
        <title>Feline Herpesvirus 1 isolate HR-1.</title>
        <authorList>
            <person name="Tian J."/>
            <person name="Liu Y."/>
            <person name="Liu X."/>
            <person name="Sun X."/>
            <person name="Zhang J."/>
            <person name="Qu L."/>
        </authorList>
    </citation>
    <scope>NUCLEOTIDE SEQUENCE</scope>
    <source>
        <strain evidence="7">HR-1</strain>
    </source>
</reference>
<reference evidence="6 8" key="3">
    <citation type="submission" date="2015-04" db="EMBL/GenBank/DDBJ databases">
        <title>Diversity among historical and modern clinical isolates of feline herpesvirus 1.</title>
        <authorList>
            <person name="Vaz P.K."/>
            <person name="Job N."/>
            <person name="Horsington J."/>
            <person name="Hartley C.A."/>
            <person name="Ficorilli N."/>
            <person name="Browning G.F."/>
            <person name="Devlin J.M."/>
        </authorList>
    </citation>
    <scope>NUCLEOTIDE SEQUENCE [LARGE SCALE GENOMIC DNA]</scope>
    <source>
        <strain evidence="6">Feligen</strain>
    </source>
</reference>
<dbReference type="GeneID" id="8658558"/>
<evidence type="ECO:0000313" key="9">
    <source>
        <dbReference type="Proteomes" id="UP000149016"/>
    </source>
</evidence>
<dbReference type="EMBL" id="KR296657">
    <property type="protein sequence ID" value="ANG65539.1"/>
    <property type="molecule type" value="Genomic_DNA"/>
</dbReference>
<dbReference type="RefSeq" id="YP_003331550.1">
    <property type="nucleotide sequence ID" value="NC_013590.2"/>
</dbReference>
<dbReference type="HAMAP" id="MF_04007">
    <property type="entry name" value="HSV_DNBI"/>
    <property type="match status" value="1"/>
</dbReference>
<sequence>MESAPKTISLQAGPLGYIYACRSDSLQIPELGILSARSSDSDLAVVPLIQGLTVETGFIHNVAVLSGSKTSGLSGHGISYKLTPSHYHPNAFIFHGGETIPACSMAPNLQRACETARKRFGFSGYTSPPVDGAIETTAEDICKSLRLDPENTILYLVITETFKEAVYSCNTFLHYGGVSTVVINSQDVLRIPLYPIQLYMPDVNRVSHEPFKTKQRSICDEFIYCQPFFNDRLCRLIHGYILGPAAVSLRVRNLDALARGAAHLAFDEGHEGGVLPQDVTFTLFDSGSSATKGGSRTGASRGGDGASGKNISTNGIERRLASVMAADTALSIDSLIGAGMYGDSVPDINQWPMLGGLSGPDRLDALGAYVSRLAGLVGAMIFSSNSVLYMTEVDDGGAVDGKDGPNPSYHRFYLIPAPHVAGNPQTDKDGRVLPTMANQPMIPINGSGQEFSVDYLALICGFCPQIMARLLFYLERNDAGAFVGRGEPDAVKYLTNTFDLDVPCNLCTKHTRHFCVHTTLYRLRQRLPKFGIPTRAPMGIFGTMNSSYSDCDVLGNYASYGALRRPNDNEPPRSIMNDTYKATIDKLLGDMEQQGLLERDSLMLPNASHALSRIIVDHASFRNVLTSVKTGVEQAIEQFMRHLVEVRDFKIRDALADANHTMSISLEPYASVLCPVTSFLRRRTLLAIIQDLILSQCHCVFYGQAVEGRNFRVQFQPVLRKRFMDLLNGGFITSKTVTVTLADSGIVAPDLTKLSTEPPIKDCDGDIARVSIEVLREIRIKNRVLFATGIGGNLSDLARSRIAGMTSAYQRPERHSNILTGAVGFLLKQFHGLLFPNGHPPGSQTPNPQWYWTLLQRNQMPARLLSKEEIETITTVKRFSDEYAAINFINLTPNNMGELIQFYAANLILKYCDHSQFFINGITALLSQSKRPKDPASVISWISGTLRSVSDIEPAIQDVLSEVPRRPELWTGTYTSTNMMRVVMGTRPMVVLGLSVSKYNGSAGNNRVFQSGNWSGLNGGKNVCPLMSFDRTRKFLIACPRVGYTCEIIGGGGGVRDHSLGEVIKTIISEGGPMVQTAVFSAILNSMGSRVQHLELEDWRAVVDDEFLAINMRDINTRISSHPDGWSIETAQIVIKEMETQTSNYVGIDGDGVAFDFGTCGENMTGHAPLVGIKRPHPEDDLFDMSNVIEKKAGLTFDML</sequence>
<evidence type="ECO:0000313" key="8">
    <source>
        <dbReference type="Proteomes" id="UP000098246"/>
    </source>
</evidence>
<keyword evidence="2" id="KW-0235">DNA replication</keyword>
<proteinExistence type="evidence at transcript level"/>